<dbReference type="Pfam" id="PF00126">
    <property type="entry name" value="HTH_1"/>
    <property type="match status" value="1"/>
</dbReference>
<feature type="chain" id="PRO_5003396495" evidence="5">
    <location>
        <begin position="30"/>
        <end position="303"/>
    </location>
</feature>
<dbReference type="SUPFAM" id="SSF46785">
    <property type="entry name" value="Winged helix' DNA-binding domain"/>
    <property type="match status" value="1"/>
</dbReference>
<dbReference type="SUPFAM" id="SSF53850">
    <property type="entry name" value="Periplasmic binding protein-like II"/>
    <property type="match status" value="1"/>
</dbReference>
<evidence type="ECO:0000256" key="4">
    <source>
        <dbReference type="ARBA" id="ARBA00023163"/>
    </source>
</evidence>
<feature type="signal peptide" evidence="5">
    <location>
        <begin position="1"/>
        <end position="29"/>
    </location>
</feature>
<dbReference type="EMBL" id="CP002745">
    <property type="protein sequence ID" value="AEK61134.1"/>
    <property type="molecule type" value="Genomic_DNA"/>
</dbReference>
<proteinExistence type="inferred from homology"/>
<dbReference type="PRINTS" id="PR00039">
    <property type="entry name" value="HTHLYSR"/>
</dbReference>
<dbReference type="Gene3D" id="3.40.190.290">
    <property type="match status" value="1"/>
</dbReference>
<dbReference type="Pfam" id="PF03466">
    <property type="entry name" value="LysR_substrate"/>
    <property type="match status" value="1"/>
</dbReference>
<dbReference type="AlphaFoldDB" id="G0AB09"/>
<dbReference type="InterPro" id="IPR005119">
    <property type="entry name" value="LysR_subst-bd"/>
</dbReference>
<dbReference type="NCBIfam" id="NF008095">
    <property type="entry name" value="PRK10837.1"/>
    <property type="match status" value="1"/>
</dbReference>
<comment type="similarity">
    <text evidence="1">Belongs to the LysR transcriptional regulatory family.</text>
</comment>
<evidence type="ECO:0000313" key="7">
    <source>
        <dbReference type="EMBL" id="AEK61134.1"/>
    </source>
</evidence>
<dbReference type="HOGENOM" id="CLU_039613_6_1_4"/>
<feature type="domain" description="HTH lysR-type" evidence="6">
    <location>
        <begin position="10"/>
        <end position="67"/>
    </location>
</feature>
<keyword evidence="3" id="KW-0238">DNA-binding</keyword>
<dbReference type="STRING" id="1005048.CFU_1302"/>
<evidence type="ECO:0000256" key="2">
    <source>
        <dbReference type="ARBA" id="ARBA00023015"/>
    </source>
</evidence>
<dbReference type="Proteomes" id="UP000008392">
    <property type="component" value="Chromosome"/>
</dbReference>
<accession>G0AB09</accession>
<dbReference type="InterPro" id="IPR036388">
    <property type="entry name" value="WH-like_DNA-bd_sf"/>
</dbReference>
<dbReference type="GO" id="GO:0000976">
    <property type="term" value="F:transcription cis-regulatory region binding"/>
    <property type="evidence" value="ECO:0007669"/>
    <property type="project" value="TreeGrafter"/>
</dbReference>
<evidence type="ECO:0000256" key="3">
    <source>
        <dbReference type="ARBA" id="ARBA00023125"/>
    </source>
</evidence>
<protein>
    <submittedName>
        <fullName evidence="7">LysR family transcriptional regulator</fullName>
    </submittedName>
</protein>
<reference evidence="7 8" key="2">
    <citation type="journal article" date="2006" name="J. Microbiol. Methods">
        <title>Genomic flank-sequencing of plasposon insertion sites for rapid identification of functional genes.</title>
        <authorList>
            <person name="Leveau J.H."/>
            <person name="Gerards S."/>
            <person name="Fritsche K."/>
            <person name="Zondag G."/>
            <person name="van Veen J.A."/>
        </authorList>
    </citation>
    <scope>NUCLEOTIDE SEQUENCE [LARGE SCALE GENOMIC DNA]</scope>
    <source>
        <strain evidence="7 8">Ter331</strain>
    </source>
</reference>
<evidence type="ECO:0000256" key="1">
    <source>
        <dbReference type="ARBA" id="ARBA00009437"/>
    </source>
</evidence>
<dbReference type="GO" id="GO:0003700">
    <property type="term" value="F:DNA-binding transcription factor activity"/>
    <property type="evidence" value="ECO:0007669"/>
    <property type="project" value="InterPro"/>
</dbReference>
<reference evidence="7 8" key="1">
    <citation type="journal article" date="2004" name="Environ. Microbiol.">
        <title>Phylogeny-function analysis of (meta)genomic libraries: screening for expression of ribosomal RNA genes by large-insert library fluorescent in situ hybridization (LIL-FISH).</title>
        <authorList>
            <person name="Leveau J.H."/>
            <person name="Gerards S."/>
            <person name="de Boer W."/>
            <person name="van Veen J.A."/>
        </authorList>
    </citation>
    <scope>NUCLEOTIDE SEQUENCE [LARGE SCALE GENOMIC DNA]</scope>
    <source>
        <strain evidence="7 8">Ter331</strain>
    </source>
</reference>
<dbReference type="KEGG" id="cfu:CFU_1302"/>
<dbReference type="PANTHER" id="PTHR30126:SF94">
    <property type="entry name" value="LYSR FAMILY TRANSCRIPTIONAL REGULATOR"/>
    <property type="match status" value="1"/>
</dbReference>
<reference evidence="7 8" key="4">
    <citation type="journal article" date="2010" name="Environ. Microbiol.">
        <title>The bacterial genus Collimonas: mycophagy, weathering and other adaptive solutions to life in oligotrophic soil environments.</title>
        <authorList>
            <person name="Leveau J.H."/>
            <person name="Uroz S."/>
            <person name="de Boer W."/>
        </authorList>
    </citation>
    <scope>NUCLEOTIDE SEQUENCE [LARGE SCALE GENOMIC DNA]</scope>
    <source>
        <strain evidence="7 8">Ter331</strain>
    </source>
</reference>
<dbReference type="InterPro" id="IPR036390">
    <property type="entry name" value="WH_DNA-bd_sf"/>
</dbReference>
<organism evidence="7 8">
    <name type="scientific">Collimonas fungivorans (strain Ter331)</name>
    <dbReference type="NCBI Taxonomy" id="1005048"/>
    <lineage>
        <taxon>Bacteria</taxon>
        <taxon>Pseudomonadati</taxon>
        <taxon>Pseudomonadota</taxon>
        <taxon>Betaproteobacteria</taxon>
        <taxon>Burkholderiales</taxon>
        <taxon>Oxalobacteraceae</taxon>
        <taxon>Collimonas</taxon>
    </lineage>
</organism>
<gene>
    <name evidence="7" type="primary">yeiE</name>
    <name evidence="7" type="ordered locus">CFU_1302</name>
</gene>
<evidence type="ECO:0000256" key="5">
    <source>
        <dbReference type="SAM" id="SignalP"/>
    </source>
</evidence>
<sequence length="303" mass="33101">MFQTKANMRLTIRQLQIFLAIAQSGSTTAAAEQIALSQSAASAALNELENLLDCRLFDRVGKRLILNDNGRLLLPQAGQVVDAAKTIEQQFLTPGMAQGGGLQIGSSTTIGSYLLPALIAAYRQQHSELQVRVMIANTADIVAAVVNFEVDVGLIEGPSHAADLQVEPWMVDELLVVASPQHPLAGGDRKVGLAQLRQAEWLLREPGSGTREAVEQALLPHLHHLRQSYEFGNSEAIKHATAAGLGISCLSHAVVADFLQSGRLVELKTSLPRLHRHFYLVHSRHKILSLRLMQFLAYCRSWS</sequence>
<evidence type="ECO:0000259" key="6">
    <source>
        <dbReference type="PROSITE" id="PS50931"/>
    </source>
</evidence>
<reference evidence="7 8" key="3">
    <citation type="journal article" date="2008" name="FEMS Microbiol. Ecol.">
        <title>Identification and characterization of genes underlying chitinolysis in Collimonas fungivorans Ter331.</title>
        <authorList>
            <person name="Fritsche K."/>
            <person name="de Boer W."/>
            <person name="Gerards S."/>
            <person name="van den Berg M."/>
            <person name="van Veen J.A."/>
            <person name="Leveau J.H."/>
        </authorList>
    </citation>
    <scope>NUCLEOTIDE SEQUENCE [LARGE SCALE GENOMIC DNA]</scope>
    <source>
        <strain evidence="7 8">Ter331</strain>
    </source>
</reference>
<dbReference type="PANTHER" id="PTHR30126">
    <property type="entry name" value="HTH-TYPE TRANSCRIPTIONAL REGULATOR"/>
    <property type="match status" value="1"/>
</dbReference>
<keyword evidence="8" id="KW-1185">Reference proteome</keyword>
<evidence type="ECO:0000313" key="8">
    <source>
        <dbReference type="Proteomes" id="UP000008392"/>
    </source>
</evidence>
<dbReference type="InterPro" id="IPR000847">
    <property type="entry name" value="LysR_HTH_N"/>
</dbReference>
<name>G0AB09_COLFT</name>
<reference evidence="7 8" key="5">
    <citation type="journal article" date="2011" name="ISME J.">
        <title>Dual transcriptional profiling of a bacterial/fungal confrontation: Collimonas fungivorans versus Aspergillus niger.</title>
        <authorList>
            <person name="Mela F."/>
            <person name="Fritsche K."/>
            <person name="de Boer W."/>
            <person name="van Veen J.A."/>
            <person name="de Graaff L.H."/>
            <person name="van den Berg M."/>
            <person name="Leveau J.H."/>
        </authorList>
    </citation>
    <scope>NUCLEOTIDE SEQUENCE [LARGE SCALE GENOMIC DNA]</scope>
    <source>
        <strain evidence="7 8">Ter331</strain>
    </source>
</reference>
<dbReference type="eggNOG" id="COG0583">
    <property type="taxonomic scope" value="Bacteria"/>
</dbReference>
<dbReference type="Gene3D" id="1.10.10.10">
    <property type="entry name" value="Winged helix-like DNA-binding domain superfamily/Winged helix DNA-binding domain"/>
    <property type="match status" value="1"/>
</dbReference>
<dbReference type="PROSITE" id="PS50931">
    <property type="entry name" value="HTH_LYSR"/>
    <property type="match status" value="1"/>
</dbReference>
<keyword evidence="4" id="KW-0804">Transcription</keyword>
<keyword evidence="2" id="KW-0805">Transcription regulation</keyword>
<dbReference type="CDD" id="cd08420">
    <property type="entry name" value="PBP2_CysL_like"/>
    <property type="match status" value="1"/>
</dbReference>
<reference evidence="8" key="6">
    <citation type="submission" date="2011-05" db="EMBL/GenBank/DDBJ databases">
        <title>Complete sequence of Collimonas fungivorans Ter331.</title>
        <authorList>
            <person name="Leveau J.H."/>
        </authorList>
    </citation>
    <scope>NUCLEOTIDE SEQUENCE [LARGE SCALE GENOMIC DNA]</scope>
    <source>
        <strain evidence="8">Ter331</strain>
    </source>
</reference>
<keyword evidence="5" id="KW-0732">Signal</keyword>